<feature type="compositionally biased region" description="Basic and acidic residues" evidence="7">
    <location>
        <begin position="529"/>
        <end position="540"/>
    </location>
</feature>
<evidence type="ECO:0000313" key="9">
    <source>
        <dbReference type="EMBL" id="KAG5510315.1"/>
    </source>
</evidence>
<dbReference type="KEGG" id="phet:94293652"/>
<keyword evidence="4 6" id="KW-0067">ATP-binding</keyword>
<feature type="compositionally biased region" description="Polar residues" evidence="7">
    <location>
        <begin position="674"/>
        <end position="687"/>
    </location>
</feature>
<dbReference type="InterPro" id="IPR050339">
    <property type="entry name" value="CC_SR_Kinase"/>
</dbReference>
<keyword evidence="10" id="KW-1185">Reference proteome</keyword>
<feature type="compositionally biased region" description="Polar residues" evidence="7">
    <location>
        <begin position="259"/>
        <end position="274"/>
    </location>
</feature>
<keyword evidence="2 6" id="KW-0547">Nucleotide-binding</keyword>
<feature type="compositionally biased region" description="Polar residues" evidence="7">
    <location>
        <begin position="68"/>
        <end position="96"/>
    </location>
</feature>
<feature type="compositionally biased region" description="Low complexity" evidence="7">
    <location>
        <begin position="843"/>
        <end position="860"/>
    </location>
</feature>
<protein>
    <recommendedName>
        <fullName evidence="8">Protein kinase domain-containing protein</fullName>
    </recommendedName>
</protein>
<feature type="region of interest" description="Disordered" evidence="7">
    <location>
        <begin position="972"/>
        <end position="1206"/>
    </location>
</feature>
<dbReference type="PANTHER" id="PTHR11042">
    <property type="entry name" value="EUKARYOTIC TRANSLATION INITIATION FACTOR 2-ALPHA KINASE EIF2-ALPHA KINASE -RELATED"/>
    <property type="match status" value="1"/>
</dbReference>
<evidence type="ECO:0000256" key="1">
    <source>
        <dbReference type="ARBA" id="ARBA00022679"/>
    </source>
</evidence>
<feature type="compositionally biased region" description="Low complexity" evidence="7">
    <location>
        <begin position="125"/>
        <end position="144"/>
    </location>
</feature>
<evidence type="ECO:0000313" key="10">
    <source>
        <dbReference type="Proteomes" id="UP000674318"/>
    </source>
</evidence>
<dbReference type="EMBL" id="JAFJZO010000010">
    <property type="protein sequence ID" value="KAG5510315.1"/>
    <property type="molecule type" value="Genomic_DNA"/>
</dbReference>
<feature type="compositionally biased region" description="Low complexity" evidence="7">
    <location>
        <begin position="97"/>
        <end position="109"/>
    </location>
</feature>
<evidence type="ECO:0000259" key="8">
    <source>
        <dbReference type="PROSITE" id="PS50011"/>
    </source>
</evidence>
<evidence type="ECO:0000256" key="3">
    <source>
        <dbReference type="ARBA" id="ARBA00022777"/>
    </source>
</evidence>
<dbReference type="RefSeq" id="XP_067759056.1">
    <property type="nucleotide sequence ID" value="XM_067903575.1"/>
</dbReference>
<dbReference type="GeneID" id="94293652"/>
<feature type="compositionally biased region" description="Polar residues" evidence="7">
    <location>
        <begin position="408"/>
        <end position="421"/>
    </location>
</feature>
<feature type="compositionally biased region" description="Acidic residues" evidence="7">
    <location>
        <begin position="792"/>
        <end position="801"/>
    </location>
</feature>
<organism evidence="9 10">
    <name type="scientific">Porcisia hertigi</name>
    <dbReference type="NCBI Taxonomy" id="2761500"/>
    <lineage>
        <taxon>Eukaryota</taxon>
        <taxon>Discoba</taxon>
        <taxon>Euglenozoa</taxon>
        <taxon>Kinetoplastea</taxon>
        <taxon>Metakinetoplastina</taxon>
        <taxon>Trypanosomatida</taxon>
        <taxon>Trypanosomatidae</taxon>
        <taxon>Leishmaniinae</taxon>
        <taxon>Porcisia</taxon>
    </lineage>
</organism>
<evidence type="ECO:0000256" key="7">
    <source>
        <dbReference type="SAM" id="MobiDB-lite"/>
    </source>
</evidence>
<sequence>MPPKKRKVLASKATTTAAAAKKRASKTAKSGPRSSTGKGHAAQRPRATRASRKASKAATHRASVLEVATTTVASKTKRQVQTPSSTSSNSHRNTCASSPQSPKPSRSRQAAAQTPAKGPVRRRSTSALAATTKAAAPTTLAPVTRPRRDTATAKPPPRENKELNEGCAAKGKTKRTENKNGAREGGDAAAASPPSRSTVQTSMVTTTRATQPITVVTTDGDSEEGVSDIEDTLLFCSDVDITDVVHTAGCNDGARQTHRGASSTSPHRSRTASAATGVERCLLKSSKASPTSTLPLLRRESASRESSSATLDLCHCTASPPPSLQPTHDSLSRHSAESSPEALTGDSESKRRSHWWQKQFLTGGTPATQSLRGEGERALLQDDSNERAGIPSPHAAQTVKRLFVKPTRSLTPTSPNNSPNDTLIMGPGSEVDGVGEKDAQGPRRRQQRHHDILSTPIDSSSATTSSTSQSWWSLGTSSDALPPPPGSAGAIPPSPPPSPESRPSTAVGTGAPSCWASASPVSTQSMAVKDNDVSASRHPEAVAPTMQPFPAPAGHLRMSGNTSRQCSPSSSASPYSWLKRTVGRGVGEVSHSAAPTQSMASPPSAANTLLQQQWPAYAYRHLGPTTSLSSPLSQLADMEMMMNADAGAEGGHDLTGATPQQPRLREPPPVWRSPQASQLPRSLSVSPASLRGEGCGSIVRSDNTSFLSQPLQQTPPAAPSAFPIHSMPGEATQTFIQAPTNAAASGPQASLHNVPSGSAAALAAGRPSTQLIRKAAATRPLASPGTMWIYLDDDDNSEGGDDGGGNTPTGAPLNDGTDFTAVSVKRERDADAEEGVLGAVWTPLGRGAPAGASSSPARLLQDGGMALGDEEATQVHGKLRSRPPSLEKANSSGADPRVDESGIPASTPSGHVRRKPQAESTYPIAEILSPTFRPRRRPVETSGDTIPVAGARGAFCQWPSSIEPAPHCYINMDDETEEDDGEADEAPPRQRARESPARAAVPTAAKPLHASSVRGAQMHGQLSLPLIIDDDDDDDVDDSDVAGTREGDGEAHKGECGAPQHKRQRSIRVEGTNKAVAKEGGDHDELLQSPQKPHVKDFIFPNRLDPERRPSSPLYQSIHAYQRQYQQQQQQQQQQQWSQGKSTKEPAERYAAADTPELLQGDLTADGHRLARNAGAREEVRRDTREASTWIMTDEVSQAGQKRGRAGDAEREAAVSAPALPDWGRPADTLLRDFFPTKFTKKSFMQAAKNVMSPMHFLEAGDFWAAFTSVEFVGEGSFGLVWRCLTVDGDLVAVKSCPIILRTKANIEDSFSTIREIATMRFLNEMQVPYVLPLHSAFFVHEREALPPLAQEALEWRRQLRKKAEDAALEVEVKLLGRGGHRRALHTPTEGDAEDAPLTLEQQVAAQMERLAAEEGPEEQATRARLQSVRLPRFLSISHDDLIQSDATAFLVMELCDGDLEGIARSDGIAKGVVYCVSTALAAMHELGLLHLDLKPSNILFAFEHGPSQQRPQQSSTPGNATNAVKFYLSDFGNCRLVGPDPMAEVQESYGTFEYMDLRALRDAVCGRPTDAFSLGATLYELLYGKRLYPKCVNPRCRNEEDHSRECYVEAASQPVALPTLGPLAATAVVAPVPTVGLDVPADGHTHGRHAHGGTSGNSSSTLTPLQCLTLALLQQSWSERMTAEECRCYLVQTFHITQTETLIP</sequence>
<feature type="region of interest" description="Disordered" evidence="7">
    <location>
        <begin position="646"/>
        <end position="688"/>
    </location>
</feature>
<dbReference type="GO" id="GO:0005737">
    <property type="term" value="C:cytoplasm"/>
    <property type="evidence" value="ECO:0007669"/>
    <property type="project" value="TreeGrafter"/>
</dbReference>
<feature type="compositionally biased region" description="Acidic residues" evidence="7">
    <location>
        <begin position="1028"/>
        <end position="1040"/>
    </location>
</feature>
<dbReference type="InterPro" id="IPR017441">
    <property type="entry name" value="Protein_kinase_ATP_BS"/>
</dbReference>
<dbReference type="InterPro" id="IPR008271">
    <property type="entry name" value="Ser/Thr_kinase_AS"/>
</dbReference>
<dbReference type="PROSITE" id="PS50011">
    <property type="entry name" value="PROTEIN_KINASE_DOM"/>
    <property type="match status" value="1"/>
</dbReference>
<dbReference type="InterPro" id="IPR011009">
    <property type="entry name" value="Kinase-like_dom_sf"/>
</dbReference>
<feature type="domain" description="Protein kinase" evidence="8">
    <location>
        <begin position="1267"/>
        <end position="1696"/>
    </location>
</feature>
<feature type="compositionally biased region" description="Basic and acidic residues" evidence="7">
    <location>
        <begin position="146"/>
        <end position="164"/>
    </location>
</feature>
<dbReference type="Pfam" id="PF00069">
    <property type="entry name" value="Pkinase"/>
    <property type="match status" value="1"/>
</dbReference>
<feature type="region of interest" description="Disordered" evidence="7">
    <location>
        <begin position="1641"/>
        <end position="1660"/>
    </location>
</feature>
<dbReference type="Gene3D" id="1.10.510.10">
    <property type="entry name" value="Transferase(Phosphotransferase) domain 1"/>
    <property type="match status" value="1"/>
</dbReference>
<dbReference type="InterPro" id="IPR000719">
    <property type="entry name" value="Prot_kinase_dom"/>
</dbReference>
<dbReference type="Gene3D" id="3.30.200.20">
    <property type="entry name" value="Phosphorylase Kinase, domain 1"/>
    <property type="match status" value="1"/>
</dbReference>
<feature type="region of interest" description="Disordered" evidence="7">
    <location>
        <begin position="403"/>
        <end position="575"/>
    </location>
</feature>
<feature type="compositionally biased region" description="Acidic residues" evidence="7">
    <location>
        <begin position="972"/>
        <end position="985"/>
    </location>
</feature>
<comment type="similarity">
    <text evidence="5">Belongs to the protein kinase superfamily. Ser/Thr protein kinase family. GCN2 subfamily.</text>
</comment>
<feature type="compositionally biased region" description="Low complexity" evidence="7">
    <location>
        <begin position="10"/>
        <end position="19"/>
    </location>
</feature>
<evidence type="ECO:0000256" key="4">
    <source>
        <dbReference type="ARBA" id="ARBA00022840"/>
    </source>
</evidence>
<evidence type="ECO:0000256" key="6">
    <source>
        <dbReference type="PROSITE-ProRule" id="PRU10141"/>
    </source>
</evidence>
<dbReference type="PROSITE" id="PS00107">
    <property type="entry name" value="PROTEIN_KINASE_ATP"/>
    <property type="match status" value="1"/>
</dbReference>
<reference evidence="9 10" key="1">
    <citation type="submission" date="2021-02" db="EMBL/GenBank/DDBJ databases">
        <title>Porcisia hertigi Genome sequencing and assembly.</title>
        <authorList>
            <person name="Almutairi H."/>
            <person name="Gatherer D."/>
        </authorList>
    </citation>
    <scope>NUCLEOTIDE SEQUENCE [LARGE SCALE GENOMIC DNA]</scope>
    <source>
        <strain evidence="9 10">C119</strain>
    </source>
</reference>
<feature type="region of interest" description="Disordered" evidence="7">
    <location>
        <begin position="250"/>
        <end position="284"/>
    </location>
</feature>
<evidence type="ECO:0000256" key="2">
    <source>
        <dbReference type="ARBA" id="ARBA00022741"/>
    </source>
</evidence>
<feature type="region of interest" description="Disordered" evidence="7">
    <location>
        <begin position="313"/>
        <end position="352"/>
    </location>
</feature>
<dbReference type="GO" id="GO:0004672">
    <property type="term" value="F:protein kinase activity"/>
    <property type="evidence" value="ECO:0007669"/>
    <property type="project" value="InterPro"/>
</dbReference>
<feature type="binding site" evidence="6">
    <location>
        <position position="1295"/>
    </location>
    <ligand>
        <name>ATP</name>
        <dbReference type="ChEBI" id="CHEBI:30616"/>
    </ligand>
</feature>
<feature type="compositionally biased region" description="Basic and acidic residues" evidence="7">
    <location>
        <begin position="1043"/>
        <end position="1055"/>
    </location>
</feature>
<dbReference type="SMART" id="SM00220">
    <property type="entry name" value="S_TKc"/>
    <property type="match status" value="1"/>
</dbReference>
<proteinExistence type="inferred from homology"/>
<name>A0A836IQI0_9TRYP</name>
<accession>A0A836IQI0</accession>
<feature type="region of interest" description="Disordered" evidence="7">
    <location>
        <begin position="842"/>
        <end position="861"/>
    </location>
</feature>
<keyword evidence="1" id="KW-0808">Transferase</keyword>
<feature type="region of interest" description="Disordered" evidence="7">
    <location>
        <begin position="1"/>
        <end position="224"/>
    </location>
</feature>
<feature type="compositionally biased region" description="Basic residues" evidence="7">
    <location>
        <begin position="41"/>
        <end position="59"/>
    </location>
</feature>
<feature type="compositionally biased region" description="Low complexity" evidence="7">
    <location>
        <begin position="454"/>
        <end position="480"/>
    </location>
</feature>
<feature type="region of interest" description="Disordered" evidence="7">
    <location>
        <begin position="871"/>
        <end position="945"/>
    </location>
</feature>
<dbReference type="SUPFAM" id="SSF56112">
    <property type="entry name" value="Protein kinase-like (PK-like)"/>
    <property type="match status" value="1"/>
</dbReference>
<dbReference type="GO" id="GO:0005634">
    <property type="term" value="C:nucleus"/>
    <property type="evidence" value="ECO:0007669"/>
    <property type="project" value="TreeGrafter"/>
</dbReference>
<gene>
    <name evidence="9" type="ORF">JKF63_07643</name>
</gene>
<dbReference type="OrthoDB" id="4062651at2759"/>
<feature type="compositionally biased region" description="Polar residues" evidence="7">
    <location>
        <begin position="194"/>
        <end position="219"/>
    </location>
</feature>
<feature type="compositionally biased region" description="Low complexity" evidence="7">
    <location>
        <begin position="1121"/>
        <end position="1136"/>
    </location>
</feature>
<dbReference type="PROSITE" id="PS00108">
    <property type="entry name" value="PROTEIN_KINASE_ST"/>
    <property type="match status" value="1"/>
</dbReference>
<dbReference type="GO" id="GO:0005524">
    <property type="term" value="F:ATP binding"/>
    <property type="evidence" value="ECO:0007669"/>
    <property type="project" value="UniProtKB-UniRule"/>
</dbReference>
<comment type="caution">
    <text evidence="9">The sequence shown here is derived from an EMBL/GenBank/DDBJ whole genome shotgun (WGS) entry which is preliminary data.</text>
</comment>
<feature type="compositionally biased region" description="Pro residues" evidence="7">
    <location>
        <begin position="481"/>
        <end position="500"/>
    </location>
</feature>
<feature type="region of interest" description="Disordered" evidence="7">
    <location>
        <begin position="792"/>
        <end position="817"/>
    </location>
</feature>
<feature type="compositionally biased region" description="Basic and acidic residues" evidence="7">
    <location>
        <begin position="1165"/>
        <end position="1186"/>
    </location>
</feature>
<keyword evidence="3" id="KW-0418">Kinase</keyword>
<evidence type="ECO:0000256" key="5">
    <source>
        <dbReference type="ARBA" id="ARBA00037982"/>
    </source>
</evidence>
<feature type="compositionally biased region" description="Basic and acidic residues" evidence="7">
    <location>
        <begin position="986"/>
        <end position="996"/>
    </location>
</feature>
<feature type="compositionally biased region" description="Basic and acidic residues" evidence="7">
    <location>
        <begin position="1076"/>
        <end position="1086"/>
    </location>
</feature>
<dbReference type="Proteomes" id="UP000674318">
    <property type="component" value="Chromosome 10"/>
</dbReference>
<feature type="compositionally biased region" description="Basic and acidic residues" evidence="7">
    <location>
        <begin position="174"/>
        <end position="186"/>
    </location>
</feature>